<dbReference type="Proteomes" id="UP000000305">
    <property type="component" value="Unassembled WGS sequence"/>
</dbReference>
<evidence type="ECO:0000313" key="1">
    <source>
        <dbReference type="EMBL" id="EFX59943.1"/>
    </source>
</evidence>
<protein>
    <submittedName>
        <fullName evidence="1">Uncharacterized protein</fullName>
    </submittedName>
</protein>
<organism evidence="1 2">
    <name type="scientific">Daphnia pulex</name>
    <name type="common">Water flea</name>
    <dbReference type="NCBI Taxonomy" id="6669"/>
    <lineage>
        <taxon>Eukaryota</taxon>
        <taxon>Metazoa</taxon>
        <taxon>Ecdysozoa</taxon>
        <taxon>Arthropoda</taxon>
        <taxon>Crustacea</taxon>
        <taxon>Branchiopoda</taxon>
        <taxon>Diplostraca</taxon>
        <taxon>Cladocera</taxon>
        <taxon>Anomopoda</taxon>
        <taxon>Daphniidae</taxon>
        <taxon>Daphnia</taxon>
    </lineage>
</organism>
<dbReference type="AlphaFoldDB" id="E9I7T7"/>
<dbReference type="EMBL" id="GL737483">
    <property type="protein sequence ID" value="EFX59943.1"/>
    <property type="molecule type" value="Genomic_DNA"/>
</dbReference>
<reference evidence="1 2" key="1">
    <citation type="journal article" date="2011" name="Science">
        <title>The ecoresponsive genome of Daphnia pulex.</title>
        <authorList>
            <person name="Colbourne J.K."/>
            <person name="Pfrender M.E."/>
            <person name="Gilbert D."/>
            <person name="Thomas W.K."/>
            <person name="Tucker A."/>
            <person name="Oakley T.H."/>
            <person name="Tokishita S."/>
            <person name="Aerts A."/>
            <person name="Arnold G.J."/>
            <person name="Basu M.K."/>
            <person name="Bauer D.J."/>
            <person name="Caceres C.E."/>
            <person name="Carmel L."/>
            <person name="Casola C."/>
            <person name="Choi J.H."/>
            <person name="Detter J.C."/>
            <person name="Dong Q."/>
            <person name="Dusheyko S."/>
            <person name="Eads B.D."/>
            <person name="Frohlich T."/>
            <person name="Geiler-Samerotte K.A."/>
            <person name="Gerlach D."/>
            <person name="Hatcher P."/>
            <person name="Jogdeo S."/>
            <person name="Krijgsveld J."/>
            <person name="Kriventseva E.V."/>
            <person name="Kultz D."/>
            <person name="Laforsch C."/>
            <person name="Lindquist E."/>
            <person name="Lopez J."/>
            <person name="Manak J.R."/>
            <person name="Muller J."/>
            <person name="Pangilinan J."/>
            <person name="Patwardhan R.P."/>
            <person name="Pitluck S."/>
            <person name="Pritham E.J."/>
            <person name="Rechtsteiner A."/>
            <person name="Rho M."/>
            <person name="Rogozin I.B."/>
            <person name="Sakarya O."/>
            <person name="Salamov A."/>
            <person name="Schaack S."/>
            <person name="Shapiro H."/>
            <person name="Shiga Y."/>
            <person name="Skalitzky C."/>
            <person name="Smith Z."/>
            <person name="Souvorov A."/>
            <person name="Sung W."/>
            <person name="Tang Z."/>
            <person name="Tsuchiya D."/>
            <person name="Tu H."/>
            <person name="Vos H."/>
            <person name="Wang M."/>
            <person name="Wolf Y.I."/>
            <person name="Yamagata H."/>
            <person name="Yamada T."/>
            <person name="Ye Y."/>
            <person name="Shaw J.R."/>
            <person name="Andrews J."/>
            <person name="Crease T.J."/>
            <person name="Tang H."/>
            <person name="Lucas S.M."/>
            <person name="Robertson H.M."/>
            <person name="Bork P."/>
            <person name="Koonin E.V."/>
            <person name="Zdobnov E.M."/>
            <person name="Grigoriev I.V."/>
            <person name="Lynch M."/>
            <person name="Boore J.L."/>
        </authorList>
    </citation>
    <scope>NUCLEOTIDE SEQUENCE [LARGE SCALE GENOMIC DNA]</scope>
</reference>
<dbReference type="HOGENOM" id="CLU_815286_0_0_1"/>
<keyword evidence="2" id="KW-1185">Reference proteome</keyword>
<name>E9I7T7_DAPPU</name>
<feature type="non-terminal residue" evidence="1">
    <location>
        <position position="341"/>
    </location>
</feature>
<gene>
    <name evidence="1" type="ORF">DAPPUDRAFT_126129</name>
</gene>
<proteinExistence type="predicted"/>
<feature type="non-terminal residue" evidence="1">
    <location>
        <position position="1"/>
    </location>
</feature>
<evidence type="ECO:0000313" key="2">
    <source>
        <dbReference type="Proteomes" id="UP000000305"/>
    </source>
</evidence>
<dbReference type="KEGG" id="dpx:DAPPUDRAFT_126129"/>
<dbReference type="InParanoid" id="E9I7T7"/>
<sequence length="341" mass="36830">PRGLESAFGGEAGARVVHAPHLDRRGAFAARGIEIELSGDAAHVDLIRRAEVLLGGRPREAAEVERFAGAELREAFGDAAAVVGLRVGGGEHDAERAQVRGVVGVREERDLRRVRLGELGEQARGEEVERGRVARARGRGAARAGDEGLHLRGHVGGEELRRVLGAVGEEQLAGAEARGVQRPEELDRVIRRDRDDEDRLRGVARHRGRDPVRVAGVVELARVERREPRGALHPGLEALLEHLREALPVRLVRVHDGGDGDRRVGADHVLREHLALERVARARAPEEREGVGLVDARRHAGELGARRGGGDHDGGVLLLDEARGDLEGVERGARADEEGTP</sequence>
<accession>E9I7T7</accession>